<dbReference type="CDD" id="cd01399">
    <property type="entry name" value="GlcN6P_deaminase"/>
    <property type="match status" value="1"/>
</dbReference>
<dbReference type="Pfam" id="PF01182">
    <property type="entry name" value="Glucosamine_iso"/>
    <property type="match status" value="1"/>
</dbReference>
<comment type="caution">
    <text evidence="4">Lacks conserved residue(s) required for the propagation of feature annotation.</text>
</comment>
<evidence type="ECO:0000256" key="3">
    <source>
        <dbReference type="ARBA" id="ARBA00023277"/>
    </source>
</evidence>
<feature type="active site" description="For ring-opening step" evidence="4">
    <location>
        <position position="136"/>
    </location>
</feature>
<gene>
    <name evidence="6" type="primary">gamA</name>
    <name evidence="4" type="synonym">nagB</name>
    <name evidence="6" type="ORF">NEOCIP111885_02872</name>
</gene>
<proteinExistence type="inferred from homology"/>
<dbReference type="GO" id="GO:0019262">
    <property type="term" value="P:N-acetylneuraminate catabolic process"/>
    <property type="evidence" value="ECO:0007669"/>
    <property type="project" value="UniProtKB-UniRule"/>
</dbReference>
<dbReference type="EMBL" id="CAKJTG010000016">
    <property type="protein sequence ID" value="CAG9609131.1"/>
    <property type="molecule type" value="Genomic_DNA"/>
</dbReference>
<dbReference type="GO" id="GO:0042802">
    <property type="term" value="F:identical protein binding"/>
    <property type="evidence" value="ECO:0007669"/>
    <property type="project" value="TreeGrafter"/>
</dbReference>
<feature type="domain" description="Glucosamine/galactosamine-6-phosphate isomerase" evidence="5">
    <location>
        <begin position="11"/>
        <end position="224"/>
    </location>
</feature>
<dbReference type="HAMAP" id="MF_01241">
    <property type="entry name" value="GlcN6P_deamin"/>
    <property type="match status" value="1"/>
</dbReference>
<keyword evidence="2 4" id="KW-0378">Hydrolase</keyword>
<evidence type="ECO:0000256" key="4">
    <source>
        <dbReference type="HAMAP-Rule" id="MF_01241"/>
    </source>
</evidence>
<organism evidence="6 7">
    <name type="scientific">Pseudoneobacillus rhizosphaerae</name>
    <dbReference type="NCBI Taxonomy" id="2880968"/>
    <lineage>
        <taxon>Bacteria</taxon>
        <taxon>Bacillati</taxon>
        <taxon>Bacillota</taxon>
        <taxon>Bacilli</taxon>
        <taxon>Bacillales</taxon>
        <taxon>Bacillaceae</taxon>
        <taxon>Pseudoneobacillus</taxon>
    </lineage>
</organism>
<evidence type="ECO:0000259" key="5">
    <source>
        <dbReference type="Pfam" id="PF01182"/>
    </source>
</evidence>
<comment type="pathway">
    <text evidence="4">Amino-sugar metabolism; N-acetylneuraminate degradation; D-fructose 6-phosphate from N-acetylneuraminate: step 5/5.</text>
</comment>
<comment type="similarity">
    <text evidence="4">Belongs to the glucosamine/galactosamine-6-phosphate isomerase family. NagB subfamily.</text>
</comment>
<dbReference type="RefSeq" id="WP_230497366.1">
    <property type="nucleotide sequence ID" value="NZ_CAKJTG010000016.1"/>
</dbReference>
<dbReference type="InterPro" id="IPR006148">
    <property type="entry name" value="Glc/Gal-6P_isomerase"/>
</dbReference>
<dbReference type="AlphaFoldDB" id="A0A9C7GB48"/>
<dbReference type="GO" id="GO:0004342">
    <property type="term" value="F:glucosamine-6-phosphate deaminase activity"/>
    <property type="evidence" value="ECO:0007669"/>
    <property type="project" value="UniProtKB-UniRule"/>
</dbReference>
<keyword evidence="7" id="KW-1185">Reference proteome</keyword>
<dbReference type="GO" id="GO:0006046">
    <property type="term" value="P:N-acetylglucosamine catabolic process"/>
    <property type="evidence" value="ECO:0007669"/>
    <property type="project" value="UniProtKB-UniRule"/>
</dbReference>
<evidence type="ECO:0000256" key="1">
    <source>
        <dbReference type="ARBA" id="ARBA00000644"/>
    </source>
</evidence>
<accession>A0A9C7GB48</accession>
<dbReference type="InterPro" id="IPR018321">
    <property type="entry name" value="Glucosamine6P_isomerase_CS"/>
</dbReference>
<dbReference type="SUPFAM" id="SSF100950">
    <property type="entry name" value="NagB/RpiA/CoA transferase-like"/>
    <property type="match status" value="1"/>
</dbReference>
<dbReference type="InterPro" id="IPR037171">
    <property type="entry name" value="NagB/RpiA_transferase-like"/>
</dbReference>
<dbReference type="NCBIfam" id="TIGR00502">
    <property type="entry name" value="nagB"/>
    <property type="match status" value="1"/>
</dbReference>
<dbReference type="InterPro" id="IPR004547">
    <property type="entry name" value="Glucosamine6P_isomerase"/>
</dbReference>
<dbReference type="GO" id="GO:0005737">
    <property type="term" value="C:cytoplasm"/>
    <property type="evidence" value="ECO:0007669"/>
    <property type="project" value="TreeGrafter"/>
</dbReference>
<feature type="active site" description="Proton acceptor; for enolization step" evidence="4">
    <location>
        <position position="67"/>
    </location>
</feature>
<dbReference type="PANTHER" id="PTHR11280:SF5">
    <property type="entry name" value="GLUCOSAMINE-6-PHOSPHATE ISOMERASE"/>
    <property type="match status" value="1"/>
</dbReference>
<dbReference type="GO" id="GO:0006043">
    <property type="term" value="P:glucosamine catabolic process"/>
    <property type="evidence" value="ECO:0007669"/>
    <property type="project" value="TreeGrafter"/>
</dbReference>
<dbReference type="PANTHER" id="PTHR11280">
    <property type="entry name" value="GLUCOSAMINE-6-PHOSPHATE ISOMERASE"/>
    <property type="match status" value="1"/>
</dbReference>
<dbReference type="Proteomes" id="UP000789845">
    <property type="component" value="Unassembled WGS sequence"/>
</dbReference>
<comment type="function">
    <text evidence="4">Catalyzes the reversible isomerization-deamination of glucosamine 6-phosphate (GlcN6P) to form fructose 6-phosphate (Fru6P) and ammonium ion.</text>
</comment>
<evidence type="ECO:0000313" key="7">
    <source>
        <dbReference type="Proteomes" id="UP000789845"/>
    </source>
</evidence>
<keyword evidence="3 4" id="KW-0119">Carbohydrate metabolism</keyword>
<comment type="caution">
    <text evidence="6">The sequence shown here is derived from an EMBL/GenBank/DDBJ whole genome shotgun (WGS) entry which is preliminary data.</text>
</comment>
<feature type="active site" description="For ring-opening step" evidence="4">
    <location>
        <position position="143"/>
    </location>
</feature>
<dbReference type="GO" id="GO:0005975">
    <property type="term" value="P:carbohydrate metabolic process"/>
    <property type="evidence" value="ECO:0007669"/>
    <property type="project" value="InterPro"/>
</dbReference>
<dbReference type="Gene3D" id="3.40.50.1360">
    <property type="match status" value="1"/>
</dbReference>
<reference evidence="6" key="1">
    <citation type="submission" date="2021-10" db="EMBL/GenBank/DDBJ databases">
        <authorList>
            <person name="Criscuolo A."/>
        </authorList>
    </citation>
    <scope>NUCLEOTIDE SEQUENCE</scope>
    <source>
        <strain evidence="6">CIP111885</strain>
    </source>
</reference>
<dbReference type="FunFam" id="3.40.50.1360:FF:000003">
    <property type="entry name" value="Glucosamine-6-phosphate deaminase"/>
    <property type="match status" value="1"/>
</dbReference>
<dbReference type="PROSITE" id="PS01161">
    <property type="entry name" value="GLC_GALNAC_ISOMERASE"/>
    <property type="match status" value="1"/>
</dbReference>
<dbReference type="EC" id="3.5.99.6" evidence="4"/>
<evidence type="ECO:0000256" key="2">
    <source>
        <dbReference type="ARBA" id="ARBA00022801"/>
    </source>
</evidence>
<comment type="catalytic activity">
    <reaction evidence="1 4">
        <text>alpha-D-glucosamine 6-phosphate + H2O = beta-D-fructose 6-phosphate + NH4(+)</text>
        <dbReference type="Rhea" id="RHEA:12172"/>
        <dbReference type="ChEBI" id="CHEBI:15377"/>
        <dbReference type="ChEBI" id="CHEBI:28938"/>
        <dbReference type="ChEBI" id="CHEBI:57634"/>
        <dbReference type="ChEBI" id="CHEBI:75989"/>
        <dbReference type="EC" id="3.5.99.6"/>
    </reaction>
</comment>
<protein>
    <recommendedName>
        <fullName evidence="4">Glucosamine-6-phosphate deaminase</fullName>
        <ecNumber evidence="4">3.5.99.6</ecNumber>
    </recommendedName>
    <alternativeName>
        <fullName evidence="4">GlcN6P deaminase</fullName>
        <shortName evidence="4">GNPDA</shortName>
    </alternativeName>
    <alternativeName>
        <fullName evidence="4">Glucosamine-6-phosphate isomerase</fullName>
    </alternativeName>
</protein>
<feature type="active site" description="Proton acceptor; for ring-opening step" evidence="4">
    <location>
        <position position="138"/>
    </location>
</feature>
<evidence type="ECO:0000313" key="6">
    <source>
        <dbReference type="EMBL" id="CAG9609131.1"/>
    </source>
</evidence>
<name>A0A9C7GB48_9BACI</name>
<sequence>MNIVITDDYSSLSTYVAKQIVTTIKNNKHTVLGLPTGGTPEGMYKELVKMYNHGEVDFSSVKTFNLDEYIGLSKEHSQSYYYYMKRNLFNHVNLKRENVHVPYSNTKNMQVTCEEYEREIDYAGGIDLMILGIGLNGHIGFNEPGSSATDTTRIVDLDESTIVANSRYFSSLKDVPKKGITIGIKTILKSKKIILIASGLNKSQIISEVLENEPTSKIPATYLKLHPNVQLVLDKDASSNLDPSLFCTTNT</sequence>